<dbReference type="GO" id="GO:0006178">
    <property type="term" value="P:guanine salvage"/>
    <property type="evidence" value="ECO:0007669"/>
    <property type="project" value="TreeGrafter"/>
</dbReference>
<dbReference type="Gene3D" id="3.40.50.2020">
    <property type="match status" value="1"/>
</dbReference>
<evidence type="ECO:0000256" key="12">
    <source>
        <dbReference type="ARBA" id="ARBA00022741"/>
    </source>
</evidence>
<evidence type="ECO:0000256" key="5">
    <source>
        <dbReference type="ARBA" id="ARBA00004676"/>
    </source>
</evidence>
<sequence length="185" mass="20925">MNSDIDKILFNKEEISKKTQKLANQIDCDYGDEEIVTVGILRGALFFMADLLRILNVKLLTDVMVVSSYDESDIVSSGKVIIQKDVSIDIRNRDVLIVEDIVDTGLTLYHVKQHLLDNGAKSVKICTLLDKPTNRKVEITSDYNGFIIPNNFVVGYGLGYANRYRNLDYIGILKPEVYQSKENES</sequence>
<dbReference type="InterPro" id="IPR029057">
    <property type="entry name" value="PRTase-like"/>
</dbReference>
<name>A0AAU9DHN7_9LACO</name>
<dbReference type="GO" id="GO:0052657">
    <property type="term" value="F:guanine phosphoribosyltransferase activity"/>
    <property type="evidence" value="ECO:0007669"/>
    <property type="project" value="UniProtKB-ARBA"/>
</dbReference>
<comment type="pathway">
    <text evidence="4 16">Purine metabolism; IMP biosynthesis via salvage pathway; IMP from hypoxanthine: step 1/1.</text>
</comment>
<comment type="catalytic activity">
    <reaction evidence="14">
        <text>GMP + diphosphate = guanine + 5-phospho-alpha-D-ribose 1-diphosphate</text>
        <dbReference type="Rhea" id="RHEA:25424"/>
        <dbReference type="ChEBI" id="CHEBI:16235"/>
        <dbReference type="ChEBI" id="CHEBI:33019"/>
        <dbReference type="ChEBI" id="CHEBI:58017"/>
        <dbReference type="ChEBI" id="CHEBI:58115"/>
        <dbReference type="EC" id="2.4.2.8"/>
    </reaction>
    <physiologicalReaction direction="right-to-left" evidence="14">
        <dbReference type="Rhea" id="RHEA:25426"/>
    </physiologicalReaction>
</comment>
<dbReference type="CDD" id="cd06223">
    <property type="entry name" value="PRTases_typeI"/>
    <property type="match status" value="1"/>
</dbReference>
<evidence type="ECO:0000256" key="6">
    <source>
        <dbReference type="ARBA" id="ARBA00008391"/>
    </source>
</evidence>
<dbReference type="GO" id="GO:0004422">
    <property type="term" value="F:hypoxanthine phosphoribosyltransferase activity"/>
    <property type="evidence" value="ECO:0007669"/>
    <property type="project" value="InterPro"/>
</dbReference>
<comment type="similarity">
    <text evidence="6 16">Belongs to the purine/pyrimidine phosphoribosyltransferase family.</text>
</comment>
<dbReference type="RefSeq" id="WP_317698140.1">
    <property type="nucleotide sequence ID" value="NZ_AP026801.1"/>
</dbReference>
<dbReference type="InterPro" id="IPR000836">
    <property type="entry name" value="PRTase_dom"/>
</dbReference>
<organism evidence="18 19">
    <name type="scientific">Xylocopilactobacillus apis</name>
    <dbReference type="NCBI Taxonomy" id="2932183"/>
    <lineage>
        <taxon>Bacteria</taxon>
        <taxon>Bacillati</taxon>
        <taxon>Bacillota</taxon>
        <taxon>Bacilli</taxon>
        <taxon>Lactobacillales</taxon>
        <taxon>Lactobacillaceae</taxon>
        <taxon>Xylocopilactobacillus</taxon>
    </lineage>
</organism>
<keyword evidence="9 16" id="KW-0808">Transferase</keyword>
<dbReference type="Pfam" id="PF00156">
    <property type="entry name" value="Pribosyltran"/>
    <property type="match status" value="1"/>
</dbReference>
<dbReference type="NCBIfam" id="TIGR01203">
    <property type="entry name" value="HGPRTase"/>
    <property type="match status" value="1"/>
</dbReference>
<dbReference type="GO" id="GO:0000287">
    <property type="term" value="F:magnesium ion binding"/>
    <property type="evidence" value="ECO:0007669"/>
    <property type="project" value="TreeGrafter"/>
</dbReference>
<evidence type="ECO:0000256" key="13">
    <source>
        <dbReference type="ARBA" id="ARBA00022842"/>
    </source>
</evidence>
<evidence type="ECO:0000256" key="14">
    <source>
        <dbReference type="ARBA" id="ARBA00048811"/>
    </source>
</evidence>
<evidence type="ECO:0000256" key="4">
    <source>
        <dbReference type="ARBA" id="ARBA00004669"/>
    </source>
</evidence>
<keyword evidence="8 16" id="KW-0328">Glycosyltransferase</keyword>
<keyword evidence="10 16" id="KW-0479">Metal-binding</keyword>
<evidence type="ECO:0000256" key="3">
    <source>
        <dbReference type="ARBA" id="ARBA00004496"/>
    </source>
</evidence>
<comment type="subcellular location">
    <subcellularLocation>
        <location evidence="3 16">Cytoplasm</location>
    </subcellularLocation>
</comment>
<reference evidence="18 19" key="1">
    <citation type="journal article" date="2023" name="Microbiol. Spectr.">
        <title>Symbiosis of Carpenter Bees with Uncharacterized Lactic Acid Bacteria Showing NAD Auxotrophy.</title>
        <authorList>
            <person name="Kawasaki S."/>
            <person name="Ozawa K."/>
            <person name="Mori T."/>
            <person name="Yamamoto A."/>
            <person name="Ito M."/>
            <person name="Ohkuma M."/>
            <person name="Sakamoto M."/>
            <person name="Matsutani M."/>
        </authorList>
    </citation>
    <scope>NUCLEOTIDE SEQUENCE [LARGE SCALE GENOMIC DNA]</scope>
    <source>
        <strain evidence="18 19">KimC2</strain>
    </source>
</reference>
<keyword evidence="11 16" id="KW-0660">Purine salvage</keyword>
<keyword evidence="13 16" id="KW-0460">Magnesium</keyword>
<dbReference type="GO" id="GO:0032264">
    <property type="term" value="P:IMP salvage"/>
    <property type="evidence" value="ECO:0007669"/>
    <property type="project" value="TreeGrafter"/>
</dbReference>
<comment type="catalytic activity">
    <reaction evidence="15">
        <text>IMP + diphosphate = hypoxanthine + 5-phospho-alpha-D-ribose 1-diphosphate</text>
        <dbReference type="Rhea" id="RHEA:17973"/>
        <dbReference type="ChEBI" id="CHEBI:17368"/>
        <dbReference type="ChEBI" id="CHEBI:33019"/>
        <dbReference type="ChEBI" id="CHEBI:58017"/>
        <dbReference type="ChEBI" id="CHEBI:58053"/>
        <dbReference type="EC" id="2.4.2.8"/>
    </reaction>
    <physiologicalReaction direction="right-to-left" evidence="15">
        <dbReference type="Rhea" id="RHEA:17975"/>
    </physiologicalReaction>
</comment>
<dbReference type="GO" id="GO:0005829">
    <property type="term" value="C:cytosol"/>
    <property type="evidence" value="ECO:0007669"/>
    <property type="project" value="TreeGrafter"/>
</dbReference>
<accession>A0AAU9DHN7</accession>
<dbReference type="GO" id="GO:0046100">
    <property type="term" value="P:hypoxanthine metabolic process"/>
    <property type="evidence" value="ECO:0007669"/>
    <property type="project" value="TreeGrafter"/>
</dbReference>
<dbReference type="EC" id="2.4.2.8" evidence="16"/>
<evidence type="ECO:0000256" key="10">
    <source>
        <dbReference type="ARBA" id="ARBA00022723"/>
    </source>
</evidence>
<protein>
    <recommendedName>
        <fullName evidence="16">Hypoxanthine phosphoribosyltransferase</fullName>
        <ecNumber evidence="16">2.4.2.8</ecNumber>
    </recommendedName>
</protein>
<dbReference type="EMBL" id="AP026801">
    <property type="protein sequence ID" value="BDR56247.1"/>
    <property type="molecule type" value="Genomic_DNA"/>
</dbReference>
<evidence type="ECO:0000256" key="16">
    <source>
        <dbReference type="RuleBase" id="RU364099"/>
    </source>
</evidence>
<dbReference type="GO" id="GO:0032263">
    <property type="term" value="P:GMP salvage"/>
    <property type="evidence" value="ECO:0007669"/>
    <property type="project" value="TreeGrafter"/>
</dbReference>
<evidence type="ECO:0000313" key="19">
    <source>
        <dbReference type="Proteomes" id="UP001321804"/>
    </source>
</evidence>
<dbReference type="PANTHER" id="PTHR43340:SF1">
    <property type="entry name" value="HYPOXANTHINE PHOSPHORIBOSYLTRANSFERASE"/>
    <property type="match status" value="1"/>
</dbReference>
<dbReference type="InterPro" id="IPR005904">
    <property type="entry name" value="Hxn_phspho_trans"/>
</dbReference>
<dbReference type="GO" id="GO:0006166">
    <property type="term" value="P:purine ribonucleoside salvage"/>
    <property type="evidence" value="ECO:0007669"/>
    <property type="project" value="UniProtKB-KW"/>
</dbReference>
<evidence type="ECO:0000256" key="1">
    <source>
        <dbReference type="ARBA" id="ARBA00001946"/>
    </source>
</evidence>
<comment type="pathway">
    <text evidence="5">Purine metabolism; GMP biosynthesis via salvage pathway; GMP from guanine: step 1/1.</text>
</comment>
<dbReference type="GO" id="GO:0000166">
    <property type="term" value="F:nucleotide binding"/>
    <property type="evidence" value="ECO:0007669"/>
    <property type="project" value="UniProtKB-KW"/>
</dbReference>
<dbReference type="Proteomes" id="UP001321804">
    <property type="component" value="Chromosome"/>
</dbReference>
<keyword evidence="12 16" id="KW-0547">Nucleotide-binding</keyword>
<evidence type="ECO:0000256" key="11">
    <source>
        <dbReference type="ARBA" id="ARBA00022726"/>
    </source>
</evidence>
<evidence type="ECO:0000256" key="9">
    <source>
        <dbReference type="ARBA" id="ARBA00022679"/>
    </source>
</evidence>
<evidence type="ECO:0000256" key="7">
    <source>
        <dbReference type="ARBA" id="ARBA00022490"/>
    </source>
</evidence>
<comment type="function">
    <text evidence="2">Purine salvage pathway enzyme that catalyzes the transfer of the ribosyl-5-phosphate group from 5-phospho-alpha-D-ribose 1-diphosphate (PRPP) to the N9 position of the 6-oxopurines hypoxanthine and guanine to form the corresponding ribonucleotides IMP (inosine 5'-monophosphate) and GMP (guanosine 5'-monophosphate), with the release of PPi.</text>
</comment>
<dbReference type="PANTHER" id="PTHR43340">
    <property type="entry name" value="HYPOXANTHINE-GUANINE PHOSPHORIBOSYLTRANSFERASE"/>
    <property type="match status" value="1"/>
</dbReference>
<dbReference type="FunFam" id="3.40.50.2020:FF:000006">
    <property type="entry name" value="Hypoxanthine phosphoribosyltransferase"/>
    <property type="match status" value="1"/>
</dbReference>
<evidence type="ECO:0000256" key="8">
    <source>
        <dbReference type="ARBA" id="ARBA00022676"/>
    </source>
</evidence>
<feature type="domain" description="Phosphoribosyltransferase" evidence="17">
    <location>
        <begin position="11"/>
        <end position="158"/>
    </location>
</feature>
<keyword evidence="19" id="KW-1185">Reference proteome</keyword>
<evidence type="ECO:0000313" key="18">
    <source>
        <dbReference type="EMBL" id="BDR56247.1"/>
    </source>
</evidence>
<comment type="cofactor">
    <cofactor evidence="1 16">
        <name>Mg(2+)</name>
        <dbReference type="ChEBI" id="CHEBI:18420"/>
    </cofactor>
</comment>
<keyword evidence="7 16" id="KW-0963">Cytoplasm</keyword>
<gene>
    <name evidence="18" type="primary">hprT</name>
    <name evidence="18" type="ORF">KIMC2_08090</name>
</gene>
<evidence type="ECO:0000256" key="2">
    <source>
        <dbReference type="ARBA" id="ARBA00002049"/>
    </source>
</evidence>
<dbReference type="SUPFAM" id="SSF53271">
    <property type="entry name" value="PRTase-like"/>
    <property type="match status" value="1"/>
</dbReference>
<proteinExistence type="inferred from homology"/>
<dbReference type="InterPro" id="IPR050408">
    <property type="entry name" value="HGPRT"/>
</dbReference>
<dbReference type="KEGG" id="xak:KIMC2_08090"/>
<dbReference type="AlphaFoldDB" id="A0AAU9DHN7"/>
<evidence type="ECO:0000259" key="17">
    <source>
        <dbReference type="Pfam" id="PF00156"/>
    </source>
</evidence>
<evidence type="ECO:0000256" key="15">
    <source>
        <dbReference type="ARBA" id="ARBA00049402"/>
    </source>
</evidence>